<reference evidence="1" key="1">
    <citation type="submission" date="2022-05" db="EMBL/GenBank/DDBJ databases">
        <title>Novel bacterial taxa in a minimal lignocellulolytic consortium and its capacity to transform plastics disclosed by genome-resolved metagenomics.</title>
        <authorList>
            <person name="Rodriguez C.A.D."/>
            <person name="Diaz-Garcia L."/>
            <person name="Herrera K."/>
            <person name="Tarazona N.A."/>
            <person name="Sproer C."/>
            <person name="Overmann J."/>
            <person name="Jimenez D.J."/>
        </authorList>
    </citation>
    <scope>NUCLEOTIDE SEQUENCE</scope>
    <source>
        <strain evidence="1">MAG5</strain>
    </source>
</reference>
<dbReference type="AlphaFoldDB" id="A0A9J6ZJ90"/>
<evidence type="ECO:0000313" key="2">
    <source>
        <dbReference type="Proteomes" id="UP001056756"/>
    </source>
</evidence>
<organism evidence="1 2">
    <name type="scientific">Candidatus Pristimantibacillus lignocellulolyticus</name>
    <dbReference type="NCBI Taxonomy" id="2994561"/>
    <lineage>
        <taxon>Bacteria</taxon>
        <taxon>Bacillati</taxon>
        <taxon>Bacillota</taxon>
        <taxon>Bacilli</taxon>
        <taxon>Bacillales</taxon>
        <taxon>Paenibacillaceae</taxon>
        <taxon>Candidatus Pristimantibacillus</taxon>
    </lineage>
</organism>
<dbReference type="KEGG" id="plig:NAG76_06525"/>
<gene>
    <name evidence="1" type="ORF">NAG76_06525</name>
</gene>
<protein>
    <submittedName>
        <fullName evidence="1">Uncharacterized protein</fullName>
    </submittedName>
</protein>
<dbReference type="Proteomes" id="UP001056756">
    <property type="component" value="Chromosome"/>
</dbReference>
<name>A0A9J6ZJ90_9BACL</name>
<accession>A0A9J6ZJ90</accession>
<evidence type="ECO:0000313" key="1">
    <source>
        <dbReference type="EMBL" id="URN95896.1"/>
    </source>
</evidence>
<sequence>MPTSYSLEHIQLAAQLADLKQEHYHTLLTMNALIAILTSKGLVNDAELQRTMSRIDRTLEQLIANLAHPKASVDQQR</sequence>
<dbReference type="EMBL" id="CP097899">
    <property type="protein sequence ID" value="URN95896.1"/>
    <property type="molecule type" value="Genomic_DNA"/>
</dbReference>
<proteinExistence type="predicted"/>